<evidence type="ECO:0000256" key="3">
    <source>
        <dbReference type="ARBA" id="ARBA00022692"/>
    </source>
</evidence>
<feature type="transmembrane region" description="Helical" evidence="6">
    <location>
        <begin position="165"/>
        <end position="186"/>
    </location>
</feature>
<proteinExistence type="inferred from homology"/>
<dbReference type="SUPFAM" id="SSF81321">
    <property type="entry name" value="Family A G protein-coupled receptor-like"/>
    <property type="match status" value="1"/>
</dbReference>
<protein>
    <submittedName>
        <fullName evidence="7">Bacteriorhodopsin</fullName>
    </submittedName>
</protein>
<feature type="transmembrane region" description="Helical" evidence="6">
    <location>
        <begin position="107"/>
        <end position="127"/>
    </location>
</feature>
<evidence type="ECO:0000256" key="1">
    <source>
        <dbReference type="ARBA" id="ARBA00004141"/>
    </source>
</evidence>
<dbReference type="GO" id="GO:0016020">
    <property type="term" value="C:membrane"/>
    <property type="evidence" value="ECO:0007669"/>
    <property type="project" value="UniProtKB-SubCell"/>
</dbReference>
<keyword evidence="3 6" id="KW-0812">Transmembrane</keyword>
<evidence type="ECO:0000313" key="7">
    <source>
        <dbReference type="EMBL" id="MBD2756911.1"/>
    </source>
</evidence>
<dbReference type="AlphaFoldDB" id="A0A927GGI4"/>
<evidence type="ECO:0000256" key="5">
    <source>
        <dbReference type="ARBA" id="ARBA00023136"/>
    </source>
</evidence>
<evidence type="ECO:0000256" key="2">
    <source>
        <dbReference type="ARBA" id="ARBA00008130"/>
    </source>
</evidence>
<dbReference type="RefSeq" id="WP_191042536.1">
    <property type="nucleotide sequence ID" value="NZ_JACXAA010000015.1"/>
</dbReference>
<feature type="transmembrane region" description="Helical" evidence="6">
    <location>
        <begin position="52"/>
        <end position="72"/>
    </location>
</feature>
<organism evidence="7 8">
    <name type="scientific">Spirosoma validum</name>
    <dbReference type="NCBI Taxonomy" id="2771355"/>
    <lineage>
        <taxon>Bacteria</taxon>
        <taxon>Pseudomonadati</taxon>
        <taxon>Bacteroidota</taxon>
        <taxon>Cytophagia</taxon>
        <taxon>Cytophagales</taxon>
        <taxon>Cytophagaceae</taxon>
        <taxon>Spirosoma</taxon>
    </lineage>
</organism>
<evidence type="ECO:0000256" key="4">
    <source>
        <dbReference type="ARBA" id="ARBA00022989"/>
    </source>
</evidence>
<sequence>MEVTDSFMPTAGVVGLLPMVTYFFLVVAMFAFIGNFVLSLAIQPSIRPEFRIVHSVTAVVAVVSAVSCYLTQTYYHDMLRELATVTDANDRQTLIRESYNAIGQFRYMDWFITSPLLLLQIIFGLNFQRNAVKRPLIYLLTATLLLYFASYIGHQQLSFDNEIQVGMKVIWGLVATIAYGFSLFTLRRLEQQFGEQTTLTQQRAYRQMAYRQMMVIIATCWGIYLLGYFLTVTPIDFSWIHIAFTITDLTAKISIGLIVYFTSTKSVENADS</sequence>
<comment type="caution">
    <text evidence="7">The sequence shown here is derived from an EMBL/GenBank/DDBJ whole genome shotgun (WGS) entry which is preliminary data.</text>
</comment>
<feature type="transmembrane region" description="Helical" evidence="6">
    <location>
        <begin position="213"/>
        <end position="231"/>
    </location>
</feature>
<feature type="transmembrane region" description="Helical" evidence="6">
    <location>
        <begin position="237"/>
        <end position="261"/>
    </location>
</feature>
<dbReference type="Pfam" id="PF01036">
    <property type="entry name" value="Bac_rhodopsin"/>
    <property type="match status" value="1"/>
</dbReference>
<evidence type="ECO:0000313" key="8">
    <source>
        <dbReference type="Proteomes" id="UP000653797"/>
    </source>
</evidence>
<comment type="similarity">
    <text evidence="2">Belongs to the archaeal/bacterial/fungal opsin family.</text>
</comment>
<keyword evidence="8" id="KW-1185">Reference proteome</keyword>
<gene>
    <name evidence="7" type="ORF">IC230_28790</name>
</gene>
<keyword evidence="4 6" id="KW-1133">Transmembrane helix</keyword>
<feature type="transmembrane region" description="Helical" evidence="6">
    <location>
        <begin position="136"/>
        <end position="153"/>
    </location>
</feature>
<evidence type="ECO:0000256" key="6">
    <source>
        <dbReference type="SAM" id="Phobius"/>
    </source>
</evidence>
<dbReference type="Proteomes" id="UP000653797">
    <property type="component" value="Unassembled WGS sequence"/>
</dbReference>
<dbReference type="SMART" id="SM01021">
    <property type="entry name" value="Bac_rhodopsin"/>
    <property type="match status" value="1"/>
</dbReference>
<reference evidence="7" key="1">
    <citation type="submission" date="2020-09" db="EMBL/GenBank/DDBJ databases">
        <authorList>
            <person name="Kim M.K."/>
        </authorList>
    </citation>
    <scope>NUCLEOTIDE SEQUENCE</scope>
    <source>
        <strain evidence="7">BT704</strain>
    </source>
</reference>
<dbReference type="Gene3D" id="1.20.1070.10">
    <property type="entry name" value="Rhodopsin 7-helix transmembrane proteins"/>
    <property type="match status" value="1"/>
</dbReference>
<name>A0A927GGI4_9BACT</name>
<accession>A0A927GGI4</accession>
<dbReference type="InterPro" id="IPR001425">
    <property type="entry name" value="Arc/bac/fun_rhodopsins"/>
</dbReference>
<feature type="transmembrane region" description="Helical" evidence="6">
    <location>
        <begin position="20"/>
        <end position="40"/>
    </location>
</feature>
<keyword evidence="5 6" id="KW-0472">Membrane</keyword>
<comment type="subcellular location">
    <subcellularLocation>
        <location evidence="1">Membrane</location>
        <topology evidence="1">Multi-pass membrane protein</topology>
    </subcellularLocation>
</comment>
<dbReference type="EMBL" id="JACXAA010000015">
    <property type="protein sequence ID" value="MBD2756911.1"/>
    <property type="molecule type" value="Genomic_DNA"/>
</dbReference>